<accession>A0A6J5N8I6</accession>
<evidence type="ECO:0000313" key="1">
    <source>
        <dbReference type="EMBL" id="CAB4155409.1"/>
    </source>
</evidence>
<organism evidence="1">
    <name type="scientific">uncultured Caudovirales phage</name>
    <dbReference type="NCBI Taxonomy" id="2100421"/>
    <lineage>
        <taxon>Viruses</taxon>
        <taxon>Duplodnaviria</taxon>
        <taxon>Heunggongvirae</taxon>
        <taxon>Uroviricota</taxon>
        <taxon>Caudoviricetes</taxon>
        <taxon>Peduoviridae</taxon>
        <taxon>Maltschvirus</taxon>
        <taxon>Maltschvirus maltsch</taxon>
    </lineage>
</organism>
<dbReference type="EMBL" id="LR796640">
    <property type="protein sequence ID" value="CAB4155409.1"/>
    <property type="molecule type" value="Genomic_DNA"/>
</dbReference>
<proteinExistence type="predicted"/>
<dbReference type="InterPro" id="IPR036390">
    <property type="entry name" value="WH_DNA-bd_sf"/>
</dbReference>
<gene>
    <name evidence="1" type="ORF">UFOVP665_6</name>
</gene>
<dbReference type="SUPFAM" id="SSF46785">
    <property type="entry name" value="Winged helix' DNA-binding domain"/>
    <property type="match status" value="1"/>
</dbReference>
<name>A0A6J5N8I6_9CAUD</name>
<sequence>MSERPTLFDVVDELLHPVLPYAGTAGWAGSATSQERESRDLEKGYTLDRQQGVLNILARKGACGAIWGEIGDEMGLHHGAASGVLSVLHKAGYVVRLTERRNKCQIYVLPKHAEGRELAPYKPNVSTRLLKTILQELDEDLARGSTTLARKRIALTLQQLSTNGTGT</sequence>
<dbReference type="InterPro" id="IPR036388">
    <property type="entry name" value="WH-like_DNA-bd_sf"/>
</dbReference>
<reference evidence="1" key="1">
    <citation type="submission" date="2020-04" db="EMBL/GenBank/DDBJ databases">
        <authorList>
            <person name="Chiriac C."/>
            <person name="Salcher M."/>
            <person name="Ghai R."/>
            <person name="Kavagutti S V."/>
        </authorList>
    </citation>
    <scope>NUCLEOTIDE SEQUENCE</scope>
</reference>
<dbReference type="Gene3D" id="1.10.10.10">
    <property type="entry name" value="Winged helix-like DNA-binding domain superfamily/Winged helix DNA-binding domain"/>
    <property type="match status" value="1"/>
</dbReference>
<protein>
    <submittedName>
        <fullName evidence="1">Uncharacterized protein</fullName>
    </submittedName>
</protein>